<gene>
    <name evidence="2" type="ORF">P5673_026790</name>
</gene>
<reference evidence="2" key="2">
    <citation type="journal article" date="2023" name="Science">
        <title>Genomic signatures of disease resistance in endangered staghorn corals.</title>
        <authorList>
            <person name="Vollmer S.V."/>
            <person name="Selwyn J.D."/>
            <person name="Despard B.A."/>
            <person name="Roesel C.L."/>
        </authorList>
    </citation>
    <scope>NUCLEOTIDE SEQUENCE</scope>
    <source>
        <strain evidence="2">K2</strain>
    </source>
</reference>
<dbReference type="InterPro" id="IPR043502">
    <property type="entry name" value="DNA/RNA_pol_sf"/>
</dbReference>
<dbReference type="Proteomes" id="UP001249851">
    <property type="component" value="Unassembled WGS sequence"/>
</dbReference>
<feature type="domain" description="Reverse transcriptase" evidence="1">
    <location>
        <begin position="374"/>
        <end position="472"/>
    </location>
</feature>
<sequence>MQPSFITPSDTPGNPPVDIISCNTRKFNKQLRKDVQATIPPLDYWRRSLQPQPVFNSHLWRNIYSPLVMNKLGDLNWKIVHRVLHMAPSLNEMGILNVPICHKCGDIENLEHLLVDCITLDIFWSQVQIYVAKINNSSVIISNYVKLLGWIPGEMEKNMSSVLSSDRENQIVVTINTRDAWHKSAIKSGDKLHWNAYCFFHQEVKREIRLAEMEHVRSELRNTNGNTNSIWKIINRVIPNKNSSSLMTVEDSYALANNFNEFYTNVGPTAAKKASALASEHGLIFHDDVNQHLTSISNEDSAKFRFHSITEEDVSKIIKNLPSNKAPGYDKVTARVLKASSPVTVPIITNLINGSFSHNTFPNAWKMAEVIPIQKSGDYEDPANTRPVSLLPIVCKVYERSALSQFRDFLDSNGIIHHSQSGNRKLHSTETALLHYTDELRKNMDDKKISVIVLLDMSKAFDSIRHDLLIKVHMTQNFLLAHLEELSK</sequence>
<accession>A0AAD9PZZ3</accession>
<protein>
    <submittedName>
        <fullName evidence="2">RNA-directed DNA polymerase from transposon BS</fullName>
    </submittedName>
</protein>
<dbReference type="InterPro" id="IPR000477">
    <property type="entry name" value="RT_dom"/>
</dbReference>
<dbReference type="AlphaFoldDB" id="A0AAD9PZZ3"/>
<dbReference type="Pfam" id="PF00078">
    <property type="entry name" value="RVT_1"/>
    <property type="match status" value="1"/>
</dbReference>
<evidence type="ECO:0000313" key="3">
    <source>
        <dbReference type="Proteomes" id="UP001249851"/>
    </source>
</evidence>
<comment type="caution">
    <text evidence="2">The sequence shown here is derived from an EMBL/GenBank/DDBJ whole genome shotgun (WGS) entry which is preliminary data.</text>
</comment>
<reference evidence="2" key="1">
    <citation type="journal article" date="2023" name="G3 (Bethesda)">
        <title>Whole genome assembly and annotation of the endangered Caribbean coral Acropora cervicornis.</title>
        <authorList>
            <person name="Selwyn J.D."/>
            <person name="Vollmer S.V."/>
        </authorList>
    </citation>
    <scope>NUCLEOTIDE SEQUENCE</scope>
    <source>
        <strain evidence="2">K2</strain>
    </source>
</reference>
<keyword evidence="2" id="KW-0808">Transferase</keyword>
<keyword evidence="3" id="KW-1185">Reference proteome</keyword>
<dbReference type="PANTHER" id="PTHR19446">
    <property type="entry name" value="REVERSE TRANSCRIPTASES"/>
    <property type="match status" value="1"/>
</dbReference>
<organism evidence="2 3">
    <name type="scientific">Acropora cervicornis</name>
    <name type="common">Staghorn coral</name>
    <dbReference type="NCBI Taxonomy" id="6130"/>
    <lineage>
        <taxon>Eukaryota</taxon>
        <taxon>Metazoa</taxon>
        <taxon>Cnidaria</taxon>
        <taxon>Anthozoa</taxon>
        <taxon>Hexacorallia</taxon>
        <taxon>Scleractinia</taxon>
        <taxon>Astrocoeniina</taxon>
        <taxon>Acroporidae</taxon>
        <taxon>Acropora</taxon>
    </lineage>
</organism>
<keyword evidence="2" id="KW-0548">Nucleotidyltransferase</keyword>
<proteinExistence type="predicted"/>
<evidence type="ECO:0000313" key="2">
    <source>
        <dbReference type="EMBL" id="KAK2552262.1"/>
    </source>
</evidence>
<evidence type="ECO:0000259" key="1">
    <source>
        <dbReference type="Pfam" id="PF00078"/>
    </source>
</evidence>
<keyword evidence="2" id="KW-0695">RNA-directed DNA polymerase</keyword>
<dbReference type="EMBL" id="JARQWQ010000089">
    <property type="protein sequence ID" value="KAK2552262.1"/>
    <property type="molecule type" value="Genomic_DNA"/>
</dbReference>
<dbReference type="SUPFAM" id="SSF56672">
    <property type="entry name" value="DNA/RNA polymerases"/>
    <property type="match status" value="1"/>
</dbReference>
<dbReference type="GO" id="GO:0003964">
    <property type="term" value="F:RNA-directed DNA polymerase activity"/>
    <property type="evidence" value="ECO:0007669"/>
    <property type="project" value="UniProtKB-KW"/>
</dbReference>
<name>A0AAD9PZZ3_ACRCE</name>